<organism evidence="1">
    <name type="scientific">Anguilla anguilla</name>
    <name type="common">European freshwater eel</name>
    <name type="synonym">Muraena anguilla</name>
    <dbReference type="NCBI Taxonomy" id="7936"/>
    <lineage>
        <taxon>Eukaryota</taxon>
        <taxon>Metazoa</taxon>
        <taxon>Chordata</taxon>
        <taxon>Craniata</taxon>
        <taxon>Vertebrata</taxon>
        <taxon>Euteleostomi</taxon>
        <taxon>Actinopterygii</taxon>
        <taxon>Neopterygii</taxon>
        <taxon>Teleostei</taxon>
        <taxon>Anguilliformes</taxon>
        <taxon>Anguillidae</taxon>
        <taxon>Anguilla</taxon>
    </lineage>
</organism>
<dbReference type="AlphaFoldDB" id="A0A0E9WWI3"/>
<accession>A0A0E9WWI3</accession>
<name>A0A0E9WWI3_ANGAN</name>
<dbReference type="EMBL" id="GBXM01013991">
    <property type="protein sequence ID" value="JAH94586.1"/>
    <property type="molecule type" value="Transcribed_RNA"/>
</dbReference>
<sequence>MLSCPHATQNEILQSTEKHTRVRITYLGMCTGVSQCFALSNASFAFFSAISMVNINHHKGQLYMLYNEKKHIIQHFREVLARFLTPRYLRPLYY</sequence>
<reference evidence="1" key="1">
    <citation type="submission" date="2014-11" db="EMBL/GenBank/DDBJ databases">
        <authorList>
            <person name="Amaro Gonzalez C."/>
        </authorList>
    </citation>
    <scope>NUCLEOTIDE SEQUENCE</scope>
</reference>
<proteinExistence type="predicted"/>
<evidence type="ECO:0000313" key="1">
    <source>
        <dbReference type="EMBL" id="JAH94586.1"/>
    </source>
</evidence>
<reference evidence="1" key="2">
    <citation type="journal article" date="2015" name="Fish Shellfish Immunol.">
        <title>Early steps in the European eel (Anguilla anguilla)-Vibrio vulnificus interaction in the gills: Role of the RtxA13 toxin.</title>
        <authorList>
            <person name="Callol A."/>
            <person name="Pajuelo D."/>
            <person name="Ebbesson L."/>
            <person name="Teles M."/>
            <person name="MacKenzie S."/>
            <person name="Amaro C."/>
        </authorList>
    </citation>
    <scope>NUCLEOTIDE SEQUENCE</scope>
</reference>
<protein>
    <submittedName>
        <fullName evidence="1">Uncharacterized protein</fullName>
    </submittedName>
</protein>